<dbReference type="PANTHER" id="PTHR37984:SF15">
    <property type="entry name" value="INTEGRASE CATALYTIC DOMAIN-CONTAINING PROTEIN"/>
    <property type="match status" value="1"/>
</dbReference>
<dbReference type="Gene3D" id="3.30.420.10">
    <property type="entry name" value="Ribonuclease H-like superfamily/Ribonuclease H"/>
    <property type="match status" value="1"/>
</dbReference>
<evidence type="ECO:0000256" key="1">
    <source>
        <dbReference type="ARBA" id="ARBA00039658"/>
    </source>
</evidence>
<dbReference type="SUPFAM" id="SSF53098">
    <property type="entry name" value="Ribonuclease H-like"/>
    <property type="match status" value="1"/>
</dbReference>
<feature type="domain" description="Integrase catalytic" evidence="2">
    <location>
        <begin position="177"/>
        <end position="259"/>
    </location>
</feature>
<keyword evidence="4" id="KW-1185">Reference proteome</keyword>
<dbReference type="Pfam" id="PF00665">
    <property type="entry name" value="rve"/>
    <property type="match status" value="1"/>
</dbReference>
<dbReference type="InterPro" id="IPR036397">
    <property type="entry name" value="RNaseH_sf"/>
</dbReference>
<dbReference type="Gene3D" id="1.10.340.70">
    <property type="match status" value="1"/>
</dbReference>
<proteinExistence type="predicted"/>
<gene>
    <name evidence="3" type="ORF">ACEWY4_007732</name>
</gene>
<dbReference type="InterPro" id="IPR001584">
    <property type="entry name" value="Integrase_cat-core"/>
</dbReference>
<accession>A0ABD1K912</accession>
<name>A0ABD1K912_9TELE</name>
<dbReference type="Pfam" id="PF17921">
    <property type="entry name" value="Integrase_H2C2"/>
    <property type="match status" value="1"/>
</dbReference>
<dbReference type="InterPro" id="IPR012337">
    <property type="entry name" value="RNaseH-like_sf"/>
</dbReference>
<dbReference type="InterPro" id="IPR041588">
    <property type="entry name" value="Integrase_H2C2"/>
</dbReference>
<dbReference type="InterPro" id="IPR050951">
    <property type="entry name" value="Retrovirus_Pol_polyprotein"/>
</dbReference>
<sequence length="424" mass="46653">MAPGTALPQSLQQVLQPGLATAGQSAILVLPARTQGDISALQQADPTLREALGFWRRGERPTVQERKRTSPSALALLKQWDRLVEQDGIVYRKVFRSDWGKMVFQLLLPQAMQTEVLTQAHQQHGHQGTERTLELLRQRCFWPGMASDVADWCVSCDRCQVAKDNNSTAQSFMGHLLASRPNEILAIDFTTLEPARNGEHVLVMTDIFSKYTLAIPTSDQRAPTVARVLVGEWFTKFGVPGRIHSDQGRSFENGLIQQLYVLYVHQVLRAPKEGGVVYSVAPLDDLSKSRQVHRSLIKPVIGENAPMPPAVGQPMGLPCTPQATQQEDETDDYDLAISGRPTHLQVSERDVPGVASLTEEPMKGESVAIDSNRSSFLVPEPETNGFPGLEDSSLPGPSGVMATLRRTSTAGQHSNIYHLPRSLC</sequence>
<organism evidence="3 4">
    <name type="scientific">Coilia grayii</name>
    <name type="common">Gray's grenadier anchovy</name>
    <dbReference type="NCBI Taxonomy" id="363190"/>
    <lineage>
        <taxon>Eukaryota</taxon>
        <taxon>Metazoa</taxon>
        <taxon>Chordata</taxon>
        <taxon>Craniata</taxon>
        <taxon>Vertebrata</taxon>
        <taxon>Euteleostomi</taxon>
        <taxon>Actinopterygii</taxon>
        <taxon>Neopterygii</taxon>
        <taxon>Teleostei</taxon>
        <taxon>Clupei</taxon>
        <taxon>Clupeiformes</taxon>
        <taxon>Clupeoidei</taxon>
        <taxon>Engraulidae</taxon>
        <taxon>Coilinae</taxon>
        <taxon>Coilia</taxon>
    </lineage>
</organism>
<comment type="caution">
    <text evidence="3">The sequence shown here is derived from an EMBL/GenBank/DDBJ whole genome shotgun (WGS) entry which is preliminary data.</text>
</comment>
<dbReference type="FunFam" id="1.10.340.70:FF:000001">
    <property type="entry name" value="Retrovirus-related Pol polyprotein from transposon gypsy-like Protein"/>
    <property type="match status" value="1"/>
</dbReference>
<dbReference type="Proteomes" id="UP001591681">
    <property type="component" value="Unassembled WGS sequence"/>
</dbReference>
<reference evidence="3 4" key="1">
    <citation type="submission" date="2024-09" db="EMBL/GenBank/DDBJ databases">
        <title>A chromosome-level genome assembly of Gray's grenadier anchovy, Coilia grayii.</title>
        <authorList>
            <person name="Fu Z."/>
        </authorList>
    </citation>
    <scope>NUCLEOTIDE SEQUENCE [LARGE SCALE GENOMIC DNA]</scope>
    <source>
        <strain evidence="3">G4</strain>
        <tissue evidence="3">Muscle</tissue>
    </source>
</reference>
<evidence type="ECO:0000259" key="2">
    <source>
        <dbReference type="PROSITE" id="PS50994"/>
    </source>
</evidence>
<evidence type="ECO:0000313" key="4">
    <source>
        <dbReference type="Proteomes" id="UP001591681"/>
    </source>
</evidence>
<protein>
    <recommendedName>
        <fullName evidence="1">Gypsy retrotransposon integrase-like protein 1</fullName>
    </recommendedName>
</protein>
<dbReference type="PROSITE" id="PS50994">
    <property type="entry name" value="INTEGRASE"/>
    <property type="match status" value="1"/>
</dbReference>
<dbReference type="PANTHER" id="PTHR37984">
    <property type="entry name" value="PROTEIN CBG26694"/>
    <property type="match status" value="1"/>
</dbReference>
<evidence type="ECO:0000313" key="3">
    <source>
        <dbReference type="EMBL" id="KAL2095584.1"/>
    </source>
</evidence>
<dbReference type="EMBL" id="JBHFQA010000007">
    <property type="protein sequence ID" value="KAL2095584.1"/>
    <property type="molecule type" value="Genomic_DNA"/>
</dbReference>
<dbReference type="AlphaFoldDB" id="A0ABD1K912"/>